<dbReference type="EMBL" id="DF236999">
    <property type="protein sequence ID" value="GAQ80297.1"/>
    <property type="molecule type" value="Genomic_DNA"/>
</dbReference>
<name>A0A1Y1HUT2_KLENI</name>
<protein>
    <recommendedName>
        <fullName evidence="3">NAB domain-containing protein</fullName>
    </recommendedName>
</protein>
<evidence type="ECO:0000256" key="2">
    <source>
        <dbReference type="SAM" id="MobiDB-lite"/>
    </source>
</evidence>
<feature type="compositionally biased region" description="Basic and acidic residues" evidence="2">
    <location>
        <begin position="455"/>
        <end position="464"/>
    </location>
</feature>
<feature type="compositionally biased region" description="Low complexity" evidence="2">
    <location>
        <begin position="162"/>
        <end position="180"/>
    </location>
</feature>
<dbReference type="OrthoDB" id="2019833at2759"/>
<feature type="region of interest" description="Disordered" evidence="2">
    <location>
        <begin position="593"/>
        <end position="672"/>
    </location>
</feature>
<comment type="similarity">
    <text evidence="1">Belongs to the NET family.</text>
</comment>
<dbReference type="InterPro" id="IPR051861">
    <property type="entry name" value="NET_actin-binding_domain"/>
</dbReference>
<feature type="region of interest" description="Disordered" evidence="2">
    <location>
        <begin position="455"/>
        <end position="485"/>
    </location>
</feature>
<evidence type="ECO:0000256" key="1">
    <source>
        <dbReference type="ARBA" id="ARBA00038006"/>
    </source>
</evidence>
<reference evidence="4 5" key="1">
    <citation type="journal article" date="2014" name="Nat. Commun.">
        <title>Klebsormidium flaccidum genome reveals primary factors for plant terrestrial adaptation.</title>
        <authorList>
            <person name="Hori K."/>
            <person name="Maruyama F."/>
            <person name="Fujisawa T."/>
            <person name="Togashi T."/>
            <person name="Yamamoto N."/>
            <person name="Seo M."/>
            <person name="Sato S."/>
            <person name="Yamada T."/>
            <person name="Mori H."/>
            <person name="Tajima N."/>
            <person name="Moriyama T."/>
            <person name="Ikeuchi M."/>
            <person name="Watanabe M."/>
            <person name="Wada H."/>
            <person name="Kobayashi K."/>
            <person name="Saito M."/>
            <person name="Masuda T."/>
            <person name="Sasaki-Sekimoto Y."/>
            <person name="Mashiguchi K."/>
            <person name="Awai K."/>
            <person name="Shimojima M."/>
            <person name="Masuda S."/>
            <person name="Iwai M."/>
            <person name="Nobusawa T."/>
            <person name="Narise T."/>
            <person name="Kondo S."/>
            <person name="Saito H."/>
            <person name="Sato R."/>
            <person name="Murakawa M."/>
            <person name="Ihara Y."/>
            <person name="Oshima-Yamada Y."/>
            <person name="Ohtaka K."/>
            <person name="Satoh M."/>
            <person name="Sonobe K."/>
            <person name="Ishii M."/>
            <person name="Ohtani R."/>
            <person name="Kanamori-Sato M."/>
            <person name="Honoki R."/>
            <person name="Miyazaki D."/>
            <person name="Mochizuki H."/>
            <person name="Umetsu J."/>
            <person name="Higashi K."/>
            <person name="Shibata D."/>
            <person name="Kamiya Y."/>
            <person name="Sato N."/>
            <person name="Nakamura Y."/>
            <person name="Tabata S."/>
            <person name="Ida S."/>
            <person name="Kurokawa K."/>
            <person name="Ohta H."/>
        </authorList>
    </citation>
    <scope>NUCLEOTIDE SEQUENCE [LARGE SCALE GENOMIC DNA]</scope>
    <source>
        <strain evidence="4 5">NIES-2285</strain>
    </source>
</reference>
<accession>A0A1Y1HUT2</accession>
<dbReference type="PANTHER" id="PTHR32258:SF28">
    <property type="entry name" value="PROTEIN NETWORKED 3A-RELATED"/>
    <property type="match status" value="1"/>
</dbReference>
<feature type="compositionally biased region" description="Basic and acidic residues" evidence="2">
    <location>
        <begin position="606"/>
        <end position="627"/>
    </location>
</feature>
<feature type="compositionally biased region" description="Basic and acidic residues" evidence="2">
    <location>
        <begin position="637"/>
        <end position="656"/>
    </location>
</feature>
<feature type="region of interest" description="Disordered" evidence="2">
    <location>
        <begin position="136"/>
        <end position="221"/>
    </location>
</feature>
<gene>
    <name evidence="4" type="ORF">KFL_000500510</name>
</gene>
<dbReference type="PANTHER" id="PTHR32258">
    <property type="entry name" value="PROTEIN NETWORKED 4A"/>
    <property type="match status" value="1"/>
</dbReference>
<proteinExistence type="inferred from homology"/>
<organism evidence="4 5">
    <name type="scientific">Klebsormidium nitens</name>
    <name type="common">Green alga</name>
    <name type="synonym">Ulothrix nitens</name>
    <dbReference type="NCBI Taxonomy" id="105231"/>
    <lineage>
        <taxon>Eukaryota</taxon>
        <taxon>Viridiplantae</taxon>
        <taxon>Streptophyta</taxon>
        <taxon>Klebsormidiophyceae</taxon>
        <taxon>Klebsormidiales</taxon>
        <taxon>Klebsormidiaceae</taxon>
        <taxon>Klebsormidium</taxon>
    </lineage>
</organism>
<dbReference type="InterPro" id="IPR011684">
    <property type="entry name" value="NAB"/>
</dbReference>
<evidence type="ECO:0000313" key="5">
    <source>
        <dbReference type="Proteomes" id="UP000054558"/>
    </source>
</evidence>
<dbReference type="AlphaFoldDB" id="A0A1Y1HUT2"/>
<dbReference type="Proteomes" id="UP000054558">
    <property type="component" value="Unassembled WGS sequence"/>
</dbReference>
<dbReference type="GO" id="GO:0003779">
    <property type="term" value="F:actin binding"/>
    <property type="evidence" value="ECO:0007669"/>
    <property type="project" value="InterPro"/>
</dbReference>
<feature type="region of interest" description="Disordered" evidence="2">
    <location>
        <begin position="1"/>
        <end position="38"/>
    </location>
</feature>
<evidence type="ECO:0000313" key="4">
    <source>
        <dbReference type="EMBL" id="GAQ80297.1"/>
    </source>
</evidence>
<evidence type="ECO:0000259" key="3">
    <source>
        <dbReference type="PROSITE" id="PS51774"/>
    </source>
</evidence>
<dbReference type="PROSITE" id="PS51774">
    <property type="entry name" value="NAB"/>
    <property type="match status" value="1"/>
</dbReference>
<sequence length="689" mass="73330">MGQKKRKPGRTGNQTVGSPKNAEPPTFETTVNEGSSKSNAALELETSTLSKFLQADSAAVQERVERIQELLGSETELTLAQRADLVYNRRPEILDLVSDLQQAYLILARRYDHVAGKVVRLVKSADSPVLDAPILQPLSATKRRPAKGSNGNSKRGGDDRAASASPSPSERTTSPSPEGSNLNPDAVPFVAVPQSPQLNPAAPPFTPSHPILTPSTPNGISAPAPNQNTLLGKLRLAGADAEGDPETPRMSTFRFKDVKASGGYNVEEEGPLHAGHLYGDLLGEGPVHAGHATGSWVPESVLNTEDPLQGPDIQEVVSSAVKGASTEAELDSEGEPLRDSQPLSAFLCAAQIQEAAGRKQGLSDAPRELSLSAGLEEGPVHAGHALMIRGASTKFERELRLTAQMAEALARDQMQARKFSDLDSEFVLQVKKDGQPARPVVKQSLLEEMICQDRGASEEDKKQLEGIGDPVQESGQHSDASDVEAEPLRASVLEAERLRGEVSDLVAQKREAIRYLTECVDVIRDEKKDVAAAAARLAAENFALREQLEEVLEARGGGLRGFGDDRQGWGEVIAEALEYGDVDLSGLAESLRAHAASPSTSNGNGEGRKAKGIVIREPEAGSKKGIESGESSVADVAGDRKGKGKVEEEAPLDKGRNGGGGKSALQELREENESLRRALAAVGEKQSRR</sequence>
<dbReference type="Pfam" id="PF07765">
    <property type="entry name" value="KIP1"/>
    <property type="match status" value="1"/>
</dbReference>
<feature type="compositionally biased region" description="Polar residues" evidence="2">
    <location>
        <begin position="27"/>
        <end position="38"/>
    </location>
</feature>
<feature type="domain" description="NAB" evidence="3">
    <location>
        <begin position="35"/>
        <end position="118"/>
    </location>
</feature>
<keyword evidence="5" id="KW-1185">Reference proteome</keyword>